<dbReference type="RefSeq" id="WP_183464095.1">
    <property type="nucleotide sequence ID" value="NZ_JACHWZ010000055.1"/>
</dbReference>
<dbReference type="EMBL" id="JACHWZ010000055">
    <property type="protein sequence ID" value="MBB3063701.1"/>
    <property type="molecule type" value="Genomic_DNA"/>
</dbReference>
<gene>
    <name evidence="1" type="ORF">FHS09_004577</name>
</gene>
<evidence type="ECO:0000313" key="1">
    <source>
        <dbReference type="EMBL" id="MBB3063701.1"/>
    </source>
</evidence>
<organism evidence="1 2">
    <name type="scientific">Microbulbifer rhizosphaerae</name>
    <dbReference type="NCBI Taxonomy" id="1562603"/>
    <lineage>
        <taxon>Bacteria</taxon>
        <taxon>Pseudomonadati</taxon>
        <taxon>Pseudomonadota</taxon>
        <taxon>Gammaproteobacteria</taxon>
        <taxon>Cellvibrionales</taxon>
        <taxon>Microbulbiferaceae</taxon>
        <taxon>Microbulbifer</taxon>
    </lineage>
</organism>
<sequence length="155" mass="18115">MGYSNGYVTVDNYDWYINQLYLQYKSSGKKINSENMKELYIDLLWENIQFYDKLAKDILGRSPKHVLLLHENEIAALYLGNLIDRVRSKGWKIISPVEAYQDPLAGVNHDLPFSKQGRVASVAHYNGVDEKLLRHKNENVDYIKKIFEDYNIVEN</sequence>
<dbReference type="Gene3D" id="3.20.20.370">
    <property type="entry name" value="Glycoside hydrolase/deacetylase"/>
    <property type="match status" value="1"/>
</dbReference>
<protein>
    <submittedName>
        <fullName evidence="1">Uncharacterized protein</fullName>
    </submittedName>
</protein>
<accession>A0A7W4ZBK3</accession>
<keyword evidence="2" id="KW-1185">Reference proteome</keyword>
<dbReference type="AlphaFoldDB" id="A0A7W4ZBK3"/>
<evidence type="ECO:0000313" key="2">
    <source>
        <dbReference type="Proteomes" id="UP000535937"/>
    </source>
</evidence>
<dbReference type="Proteomes" id="UP000535937">
    <property type="component" value="Unassembled WGS sequence"/>
</dbReference>
<name>A0A7W4ZBK3_9GAMM</name>
<reference evidence="1 2" key="1">
    <citation type="submission" date="2020-08" db="EMBL/GenBank/DDBJ databases">
        <title>Genomic Encyclopedia of Type Strains, Phase III (KMG-III): the genomes of soil and plant-associated and newly described type strains.</title>
        <authorList>
            <person name="Whitman W."/>
        </authorList>
    </citation>
    <scope>NUCLEOTIDE SEQUENCE [LARGE SCALE GENOMIC DNA]</scope>
    <source>
        <strain evidence="1 2">CECT 8799</strain>
    </source>
</reference>
<proteinExistence type="predicted"/>
<comment type="caution">
    <text evidence="1">The sequence shown here is derived from an EMBL/GenBank/DDBJ whole genome shotgun (WGS) entry which is preliminary data.</text>
</comment>